<organism evidence="2 3">
    <name type="scientific">Cajanus cajan</name>
    <name type="common">Pigeon pea</name>
    <name type="synonym">Cajanus indicus</name>
    <dbReference type="NCBI Taxonomy" id="3821"/>
    <lineage>
        <taxon>Eukaryota</taxon>
        <taxon>Viridiplantae</taxon>
        <taxon>Streptophyta</taxon>
        <taxon>Embryophyta</taxon>
        <taxon>Tracheophyta</taxon>
        <taxon>Spermatophyta</taxon>
        <taxon>Magnoliopsida</taxon>
        <taxon>eudicotyledons</taxon>
        <taxon>Gunneridae</taxon>
        <taxon>Pentapetalae</taxon>
        <taxon>rosids</taxon>
        <taxon>fabids</taxon>
        <taxon>Fabales</taxon>
        <taxon>Fabaceae</taxon>
        <taxon>Papilionoideae</taxon>
        <taxon>50 kb inversion clade</taxon>
        <taxon>NPAAA clade</taxon>
        <taxon>indigoferoid/millettioid clade</taxon>
        <taxon>Phaseoleae</taxon>
        <taxon>Cajanus</taxon>
    </lineage>
</organism>
<dbReference type="EMBL" id="CM003604">
    <property type="protein sequence ID" value="KYP73698.1"/>
    <property type="molecule type" value="Genomic_DNA"/>
</dbReference>
<feature type="domain" description="Retrovirus-related Pol polyprotein from transposon TNT 1-94-like beta-barrel" evidence="1">
    <location>
        <begin position="2"/>
        <end position="70"/>
    </location>
</feature>
<evidence type="ECO:0000313" key="2">
    <source>
        <dbReference type="EMBL" id="KYP73698.1"/>
    </source>
</evidence>
<dbReference type="Gramene" id="C.cajan_06176.t">
    <property type="protein sequence ID" value="C.cajan_06176.t.cds1"/>
    <property type="gene ID" value="C.cajan_06176"/>
</dbReference>
<reference evidence="2 3" key="1">
    <citation type="journal article" date="2012" name="Nat. Biotechnol.">
        <title>Draft genome sequence of pigeonpea (Cajanus cajan), an orphan legume crop of resource-poor farmers.</title>
        <authorList>
            <person name="Varshney R.K."/>
            <person name="Chen W."/>
            <person name="Li Y."/>
            <person name="Bharti A.K."/>
            <person name="Saxena R.K."/>
            <person name="Schlueter J.A."/>
            <person name="Donoghue M.T."/>
            <person name="Azam S."/>
            <person name="Fan G."/>
            <person name="Whaley A.M."/>
            <person name="Farmer A.D."/>
            <person name="Sheridan J."/>
            <person name="Iwata A."/>
            <person name="Tuteja R."/>
            <person name="Penmetsa R.V."/>
            <person name="Wu W."/>
            <person name="Upadhyaya H.D."/>
            <person name="Yang S.P."/>
            <person name="Shah T."/>
            <person name="Saxena K.B."/>
            <person name="Michael T."/>
            <person name="McCombie W.R."/>
            <person name="Yang B."/>
            <person name="Zhang G."/>
            <person name="Yang H."/>
            <person name="Wang J."/>
            <person name="Spillane C."/>
            <person name="Cook D.R."/>
            <person name="May G.D."/>
            <person name="Xu X."/>
            <person name="Jackson S.A."/>
        </authorList>
    </citation>
    <scope>NUCLEOTIDE SEQUENCE [LARGE SCALE GENOMIC DNA]</scope>
    <source>
        <strain evidence="3">cv. Asha</strain>
    </source>
</reference>
<keyword evidence="3" id="KW-1185">Reference proteome</keyword>
<dbReference type="InterPro" id="IPR054722">
    <property type="entry name" value="PolX-like_BBD"/>
</dbReference>
<protein>
    <recommendedName>
        <fullName evidence="1">Retrovirus-related Pol polyprotein from transposon TNT 1-94-like beta-barrel domain-containing protein</fullName>
    </recommendedName>
</protein>
<dbReference type="Pfam" id="PF22936">
    <property type="entry name" value="Pol_BBD"/>
    <property type="match status" value="1"/>
</dbReference>
<evidence type="ECO:0000313" key="3">
    <source>
        <dbReference type="Proteomes" id="UP000075243"/>
    </source>
</evidence>
<evidence type="ECO:0000259" key="1">
    <source>
        <dbReference type="Pfam" id="PF22936"/>
    </source>
</evidence>
<dbReference type="AlphaFoldDB" id="A0A151U393"/>
<sequence>MWYLDSGCSKYMTKDPSKFSSLKMKHEDYVTYENNNKGKILSYGNVGNTSFTLIENVLFVEGLKHNLLGIS</sequence>
<gene>
    <name evidence="2" type="ORF">KK1_006346</name>
</gene>
<proteinExistence type="predicted"/>
<accession>A0A151U393</accession>
<dbReference type="Proteomes" id="UP000075243">
    <property type="component" value="Chromosome 2"/>
</dbReference>
<name>A0A151U393_CAJCA</name>